<gene>
    <name evidence="6" type="ORF">FA045_06105</name>
</gene>
<dbReference type="InterPro" id="IPR029044">
    <property type="entry name" value="Nucleotide-diphossugar_trans"/>
</dbReference>
<reference evidence="6 7" key="1">
    <citation type="submission" date="2019-04" db="EMBL/GenBank/DDBJ databases">
        <title>Pedobacter sp. AR-2-6 sp. nov., isolated from Arctic soil.</title>
        <authorList>
            <person name="Dahal R.H."/>
            <person name="Kim D.-U."/>
        </authorList>
    </citation>
    <scope>NUCLEOTIDE SEQUENCE [LARGE SCALE GENOMIC DNA]</scope>
    <source>
        <strain evidence="6 7">AR-2-6</strain>
    </source>
</reference>
<dbReference type="PANTHER" id="PTHR43630">
    <property type="entry name" value="POLY-BETA-1,6-N-ACETYL-D-GLUCOSAMINE SYNTHASE"/>
    <property type="match status" value="1"/>
</dbReference>
<evidence type="ECO:0000256" key="2">
    <source>
        <dbReference type="ARBA" id="ARBA00022676"/>
    </source>
</evidence>
<dbReference type="GO" id="GO:0016757">
    <property type="term" value="F:glycosyltransferase activity"/>
    <property type="evidence" value="ECO:0007669"/>
    <property type="project" value="UniProtKB-KW"/>
</dbReference>
<proteinExistence type="inferred from homology"/>
<keyword evidence="4" id="KW-0812">Transmembrane</keyword>
<comment type="similarity">
    <text evidence="1">Belongs to the glycosyltransferase 2 family.</text>
</comment>
<comment type="caution">
    <text evidence="6">The sequence shown here is derived from an EMBL/GenBank/DDBJ whole genome shotgun (WGS) entry which is preliminary data.</text>
</comment>
<keyword evidence="4" id="KW-1133">Transmembrane helix</keyword>
<dbReference type="SUPFAM" id="SSF53448">
    <property type="entry name" value="Nucleotide-diphospho-sugar transferases"/>
    <property type="match status" value="1"/>
</dbReference>
<dbReference type="RefSeq" id="WP_136875557.1">
    <property type="nucleotide sequence ID" value="NZ_SWBO01000003.1"/>
</dbReference>
<dbReference type="OrthoDB" id="9805625at2"/>
<dbReference type="InterPro" id="IPR001173">
    <property type="entry name" value="Glyco_trans_2-like"/>
</dbReference>
<evidence type="ECO:0000313" key="6">
    <source>
        <dbReference type="EMBL" id="TKC01818.1"/>
    </source>
</evidence>
<protein>
    <submittedName>
        <fullName evidence="6">Glycosyltransferase</fullName>
    </submittedName>
</protein>
<dbReference type="Pfam" id="PF00535">
    <property type="entry name" value="Glycos_transf_2"/>
    <property type="match status" value="1"/>
</dbReference>
<feature type="transmembrane region" description="Helical" evidence="4">
    <location>
        <begin position="315"/>
        <end position="334"/>
    </location>
</feature>
<name>A0A4U1C889_9SPHI</name>
<feature type="transmembrane region" description="Helical" evidence="4">
    <location>
        <begin position="284"/>
        <end position="309"/>
    </location>
</feature>
<evidence type="ECO:0000256" key="4">
    <source>
        <dbReference type="SAM" id="Phobius"/>
    </source>
</evidence>
<dbReference type="Proteomes" id="UP000310477">
    <property type="component" value="Unassembled WGS sequence"/>
</dbReference>
<feature type="transmembrane region" description="Helical" evidence="4">
    <location>
        <begin position="346"/>
        <end position="365"/>
    </location>
</feature>
<keyword evidence="2" id="KW-0328">Glycosyltransferase</keyword>
<keyword evidence="3 6" id="KW-0808">Transferase</keyword>
<accession>A0A4U1C889</accession>
<keyword evidence="7" id="KW-1185">Reference proteome</keyword>
<feature type="transmembrane region" description="Helical" evidence="4">
    <location>
        <begin position="6"/>
        <end position="26"/>
    </location>
</feature>
<dbReference type="Gene3D" id="3.90.550.10">
    <property type="entry name" value="Spore Coat Polysaccharide Biosynthesis Protein SpsA, Chain A"/>
    <property type="match status" value="1"/>
</dbReference>
<evidence type="ECO:0000256" key="3">
    <source>
        <dbReference type="ARBA" id="ARBA00022679"/>
    </source>
</evidence>
<evidence type="ECO:0000259" key="5">
    <source>
        <dbReference type="Pfam" id="PF00535"/>
    </source>
</evidence>
<evidence type="ECO:0000313" key="7">
    <source>
        <dbReference type="Proteomes" id="UP000310477"/>
    </source>
</evidence>
<sequence>MEVITAISYFSIFLTLIYVFVVATFIRGWAIIKVFKPNNNQAKTKVSILIAARNEELLIGKTLSDIIAQDYDKSLVEVIVIDDHSTDRTSEIISSYAKDGVKLITLNEANALNSYKKKAIQTAIAEAVGDLIITTDADCRMGTNWLKTIVNCYETNGYKMISSPVAYFEEKSFFEKLQTLEFSYLIGLGASTIGNNNPSTCNGANLAYEKEAFFEVGGFTGIDDLASGDDELLLHKMTAMYDRKIGFLKNADAIVYTHAKPTLSEFLQQRKRWASKTTKYKDKVVLILGASIWLFNLSILINAFLAIIFPASNSLQFLFIQLALKFIIELIFLIGITNFFKRKQLLFLLPILNIPHILYFIYIGILGSSGKYDWKGRLVN</sequence>
<dbReference type="EMBL" id="SWBO01000003">
    <property type="protein sequence ID" value="TKC01818.1"/>
    <property type="molecule type" value="Genomic_DNA"/>
</dbReference>
<keyword evidence="4" id="KW-0472">Membrane</keyword>
<evidence type="ECO:0000256" key="1">
    <source>
        <dbReference type="ARBA" id="ARBA00006739"/>
    </source>
</evidence>
<dbReference type="CDD" id="cd04192">
    <property type="entry name" value="GT_2_like_e"/>
    <property type="match status" value="1"/>
</dbReference>
<dbReference type="AlphaFoldDB" id="A0A4U1C889"/>
<dbReference type="PANTHER" id="PTHR43630:SF1">
    <property type="entry name" value="POLY-BETA-1,6-N-ACETYL-D-GLUCOSAMINE SYNTHASE"/>
    <property type="match status" value="1"/>
</dbReference>
<feature type="domain" description="Glycosyltransferase 2-like" evidence="5">
    <location>
        <begin position="47"/>
        <end position="213"/>
    </location>
</feature>
<organism evidence="6 7">
    <name type="scientific">Pedobacter cryotolerans</name>
    <dbReference type="NCBI Taxonomy" id="2571270"/>
    <lineage>
        <taxon>Bacteria</taxon>
        <taxon>Pseudomonadati</taxon>
        <taxon>Bacteroidota</taxon>
        <taxon>Sphingobacteriia</taxon>
        <taxon>Sphingobacteriales</taxon>
        <taxon>Sphingobacteriaceae</taxon>
        <taxon>Pedobacter</taxon>
    </lineage>
</organism>